<feature type="transmembrane region" description="Helical" evidence="8">
    <location>
        <begin position="35"/>
        <end position="60"/>
    </location>
</feature>
<evidence type="ECO:0000256" key="5">
    <source>
        <dbReference type="ARBA" id="ARBA00022840"/>
    </source>
</evidence>
<dbReference type="SMART" id="SM00382">
    <property type="entry name" value="AAA"/>
    <property type="match status" value="1"/>
</dbReference>
<feature type="domain" description="ABC transporter" evidence="9">
    <location>
        <begin position="352"/>
        <end position="586"/>
    </location>
</feature>
<accession>A0A8J7DFK6</accession>
<name>A0A8J7DFK6_DESMC</name>
<dbReference type="GO" id="GO:0005524">
    <property type="term" value="F:ATP binding"/>
    <property type="evidence" value="ECO:0007669"/>
    <property type="project" value="UniProtKB-KW"/>
</dbReference>
<dbReference type="InterPro" id="IPR027417">
    <property type="entry name" value="P-loop_NTPase"/>
</dbReference>
<evidence type="ECO:0000313" key="11">
    <source>
        <dbReference type="EMBL" id="MBE9025695.1"/>
    </source>
</evidence>
<feature type="transmembrane region" description="Helical" evidence="8">
    <location>
        <begin position="146"/>
        <end position="171"/>
    </location>
</feature>
<keyword evidence="6 8" id="KW-1133">Transmembrane helix</keyword>
<evidence type="ECO:0000256" key="3">
    <source>
        <dbReference type="ARBA" id="ARBA00022692"/>
    </source>
</evidence>
<evidence type="ECO:0000256" key="8">
    <source>
        <dbReference type="SAM" id="Phobius"/>
    </source>
</evidence>
<dbReference type="GO" id="GO:0016887">
    <property type="term" value="F:ATP hydrolysis activity"/>
    <property type="evidence" value="ECO:0007669"/>
    <property type="project" value="InterPro"/>
</dbReference>
<protein>
    <submittedName>
        <fullName evidence="11">ABC transporter ATP-binding protein</fullName>
    </submittedName>
</protein>
<evidence type="ECO:0000256" key="7">
    <source>
        <dbReference type="ARBA" id="ARBA00023136"/>
    </source>
</evidence>
<dbReference type="InterPro" id="IPR039421">
    <property type="entry name" value="Type_1_exporter"/>
</dbReference>
<dbReference type="FunFam" id="3.40.50.300:FF:000287">
    <property type="entry name" value="Multidrug ABC transporter ATP-binding protein"/>
    <property type="match status" value="1"/>
</dbReference>
<dbReference type="AlphaFoldDB" id="A0A8J7DFK6"/>
<dbReference type="InterPro" id="IPR011527">
    <property type="entry name" value="ABC1_TM_dom"/>
</dbReference>
<dbReference type="SUPFAM" id="SSF90123">
    <property type="entry name" value="ABC transporter transmembrane region"/>
    <property type="match status" value="1"/>
</dbReference>
<dbReference type="PROSITE" id="PS00211">
    <property type="entry name" value="ABC_TRANSPORTER_1"/>
    <property type="match status" value="1"/>
</dbReference>
<dbReference type="CDD" id="cd18545">
    <property type="entry name" value="ABC_6TM_YknV_like"/>
    <property type="match status" value="1"/>
</dbReference>
<dbReference type="PROSITE" id="PS50929">
    <property type="entry name" value="ABC_TM1F"/>
    <property type="match status" value="1"/>
</dbReference>
<feature type="transmembrane region" description="Helical" evidence="8">
    <location>
        <begin position="72"/>
        <end position="94"/>
    </location>
</feature>
<keyword evidence="5 11" id="KW-0067">ATP-binding</keyword>
<keyword evidence="12" id="KW-1185">Reference proteome</keyword>
<keyword evidence="3 8" id="KW-0812">Transmembrane</keyword>
<comment type="subcellular location">
    <subcellularLocation>
        <location evidence="1">Cell membrane</location>
        <topology evidence="1">Multi-pass membrane protein</topology>
    </subcellularLocation>
</comment>
<evidence type="ECO:0000256" key="6">
    <source>
        <dbReference type="ARBA" id="ARBA00022989"/>
    </source>
</evidence>
<evidence type="ECO:0000256" key="2">
    <source>
        <dbReference type="ARBA" id="ARBA00022448"/>
    </source>
</evidence>
<dbReference type="PANTHER" id="PTHR43394:SF1">
    <property type="entry name" value="ATP-BINDING CASSETTE SUB-FAMILY B MEMBER 10, MITOCHONDRIAL"/>
    <property type="match status" value="1"/>
</dbReference>
<feature type="domain" description="ABC transmembrane type-1" evidence="10">
    <location>
        <begin position="37"/>
        <end position="318"/>
    </location>
</feature>
<evidence type="ECO:0000259" key="9">
    <source>
        <dbReference type="PROSITE" id="PS50893"/>
    </source>
</evidence>
<dbReference type="InterPro" id="IPR003439">
    <property type="entry name" value="ABC_transporter-like_ATP-bd"/>
</dbReference>
<dbReference type="PANTHER" id="PTHR43394">
    <property type="entry name" value="ATP-DEPENDENT PERMEASE MDL1, MITOCHONDRIAL"/>
    <property type="match status" value="1"/>
</dbReference>
<dbReference type="Pfam" id="PF00664">
    <property type="entry name" value="ABC_membrane"/>
    <property type="match status" value="1"/>
</dbReference>
<dbReference type="SUPFAM" id="SSF52540">
    <property type="entry name" value="P-loop containing nucleoside triphosphate hydrolases"/>
    <property type="match status" value="1"/>
</dbReference>
<dbReference type="Proteomes" id="UP000622533">
    <property type="component" value="Unassembled WGS sequence"/>
</dbReference>
<evidence type="ECO:0000313" key="12">
    <source>
        <dbReference type="Proteomes" id="UP000622533"/>
    </source>
</evidence>
<gene>
    <name evidence="11" type="ORF">IQ276_25730</name>
</gene>
<reference evidence="11" key="1">
    <citation type="submission" date="2020-10" db="EMBL/GenBank/DDBJ databases">
        <authorList>
            <person name="Castelo-Branco R."/>
            <person name="Eusebio N."/>
            <person name="Adriana R."/>
            <person name="Vieira A."/>
            <person name="Brugerolle De Fraissinette N."/>
            <person name="Rezende De Castro R."/>
            <person name="Schneider M.P."/>
            <person name="Vasconcelos V."/>
            <person name="Leao P.N."/>
        </authorList>
    </citation>
    <scope>NUCLEOTIDE SEQUENCE</scope>
    <source>
        <strain evidence="11">LEGE 12446</strain>
    </source>
</reference>
<dbReference type="GO" id="GO:0005886">
    <property type="term" value="C:plasma membrane"/>
    <property type="evidence" value="ECO:0007669"/>
    <property type="project" value="UniProtKB-SubCell"/>
</dbReference>
<sequence length="607" mass="65783">MRSTAAVVVSEEQASKQVSTLGRFLQYLRPYGKEIPIAVTLVLIGAITQAIGPFFLGWSIDNLIAKGNLQGLLLLLGLLALNYGVGVLAIRGQIIRVGWIMQRLLAQLRQDIFIKIQSLPLSFFDRSEAGDLMSRLLNDVNTVNQAFGLTIAQMLGNTFSLIGIVIAMLSINLQLGLLSNLVVPLMIFTTSLFARWARSRFRVTRQTIGELSAKLEEDIGSVREAQAFNRVQSNIAEFEILNAANRDANVEAVAITSAFLPSIDFLNTLATAAVLAYGGYLAVTGRATVGVVTSFLLYVQQFFRPIQILSQFYTQAQSAFAGLERIFLLLDEPSQLKDAPDATEMPPIQGEVRFENVKFGYNPDQLVLKGVNLHAYPGQMVALVGGTGSGKTTIINLILRFYDVSSGAVKIDDIDVRSITQASLRRQIGIVLQDNILFSGTVAENIAFGCPYASQADIEGAAHAANVHEFITSLPQGYTTRLGEKGAPLSQGQRQLISIARAVLINPRILILDEATSSIDTRTEALVQTAIARLLQGRTSFVIAHRLSTVTQADKVLVIQQGQIVEQGTHAELIDQQGVYANLYALQLGAADMVKGSGGDEGDEGDK</sequence>
<keyword evidence="2" id="KW-0813">Transport</keyword>
<dbReference type="GO" id="GO:0015421">
    <property type="term" value="F:ABC-type oligopeptide transporter activity"/>
    <property type="evidence" value="ECO:0007669"/>
    <property type="project" value="TreeGrafter"/>
</dbReference>
<keyword evidence="4" id="KW-0547">Nucleotide-binding</keyword>
<dbReference type="PROSITE" id="PS50893">
    <property type="entry name" value="ABC_TRANSPORTER_2"/>
    <property type="match status" value="1"/>
</dbReference>
<dbReference type="InterPro" id="IPR017871">
    <property type="entry name" value="ABC_transporter-like_CS"/>
</dbReference>
<evidence type="ECO:0000256" key="1">
    <source>
        <dbReference type="ARBA" id="ARBA00004651"/>
    </source>
</evidence>
<dbReference type="InterPro" id="IPR036640">
    <property type="entry name" value="ABC1_TM_sf"/>
</dbReference>
<dbReference type="EMBL" id="JADEXS010000461">
    <property type="protein sequence ID" value="MBE9025695.1"/>
    <property type="molecule type" value="Genomic_DNA"/>
</dbReference>
<evidence type="ECO:0000256" key="4">
    <source>
        <dbReference type="ARBA" id="ARBA00022741"/>
    </source>
</evidence>
<dbReference type="Pfam" id="PF00005">
    <property type="entry name" value="ABC_tran"/>
    <property type="match status" value="1"/>
</dbReference>
<evidence type="ECO:0000259" key="10">
    <source>
        <dbReference type="PROSITE" id="PS50929"/>
    </source>
</evidence>
<dbReference type="RefSeq" id="WP_193920922.1">
    <property type="nucleotide sequence ID" value="NZ_JADEXS020000001.1"/>
</dbReference>
<feature type="transmembrane region" description="Helical" evidence="8">
    <location>
        <begin position="177"/>
        <end position="197"/>
    </location>
</feature>
<dbReference type="Gene3D" id="1.20.1560.10">
    <property type="entry name" value="ABC transporter type 1, transmembrane domain"/>
    <property type="match status" value="1"/>
</dbReference>
<dbReference type="Gene3D" id="3.40.50.300">
    <property type="entry name" value="P-loop containing nucleotide triphosphate hydrolases"/>
    <property type="match status" value="1"/>
</dbReference>
<organism evidence="11 12">
    <name type="scientific">Desmonostoc muscorum LEGE 12446</name>
    <dbReference type="NCBI Taxonomy" id="1828758"/>
    <lineage>
        <taxon>Bacteria</taxon>
        <taxon>Bacillati</taxon>
        <taxon>Cyanobacteriota</taxon>
        <taxon>Cyanophyceae</taxon>
        <taxon>Nostocales</taxon>
        <taxon>Nostocaceae</taxon>
        <taxon>Desmonostoc</taxon>
    </lineage>
</organism>
<keyword evidence="7 8" id="KW-0472">Membrane</keyword>
<comment type="caution">
    <text evidence="11">The sequence shown here is derived from an EMBL/GenBank/DDBJ whole genome shotgun (WGS) entry which is preliminary data.</text>
</comment>
<proteinExistence type="predicted"/>
<dbReference type="InterPro" id="IPR003593">
    <property type="entry name" value="AAA+_ATPase"/>
</dbReference>